<accession>A0A2A4F2D7</accession>
<dbReference type="AlphaFoldDB" id="A0A2A4F2D7"/>
<gene>
    <name evidence="1" type="ORF">BWP39_03240</name>
</gene>
<reference evidence="1 2" key="1">
    <citation type="submission" date="2017-01" db="EMBL/GenBank/DDBJ databases">
        <title>Whole-Genome Shotgun Sequencing of Two beta-Proteobacterial Species in Search of the Bulgecin Biosynthetic Cluster.</title>
        <authorList>
            <person name="Horsman M.E."/>
            <person name="Marous D.R."/>
            <person name="Li R."/>
            <person name="Oliver R.A."/>
            <person name="Byun B."/>
            <person name="Emrich S.J."/>
            <person name="Boggess B."/>
            <person name="Townsend C.A."/>
            <person name="Mobashery S."/>
        </authorList>
    </citation>
    <scope>NUCLEOTIDE SEQUENCE [LARGE SCALE GENOMIC DNA]</scope>
    <source>
        <strain evidence="1 2">ATCC 31363</strain>
    </source>
</reference>
<name>A0A2A4F2D7_9BURK</name>
<evidence type="ECO:0000313" key="1">
    <source>
        <dbReference type="EMBL" id="PCE27531.1"/>
    </source>
</evidence>
<dbReference type="Proteomes" id="UP000218022">
    <property type="component" value="Unassembled WGS sequence"/>
</dbReference>
<proteinExistence type="predicted"/>
<protein>
    <submittedName>
        <fullName evidence="1">Uncharacterized protein</fullName>
    </submittedName>
</protein>
<sequence length="86" mass="9196">MLAPALASAPVTLQLMQPDGREVRPLWLVLATLRKHGFRTVAPMVRSGLAGSWFLATAVYQGAQHEAASAMRAACAELEYADALMA</sequence>
<comment type="caution">
    <text evidence="1">The sequence shown here is derived from an EMBL/GenBank/DDBJ whole genome shotgun (WGS) entry which is preliminary data.</text>
</comment>
<dbReference type="EMBL" id="MTZV01000002">
    <property type="protein sequence ID" value="PCE27531.1"/>
    <property type="molecule type" value="Genomic_DNA"/>
</dbReference>
<evidence type="ECO:0000313" key="2">
    <source>
        <dbReference type="Proteomes" id="UP000218022"/>
    </source>
</evidence>
<organism evidence="1 2">
    <name type="scientific">Paraburkholderia acidicola</name>
    <dbReference type="NCBI Taxonomy" id="1912599"/>
    <lineage>
        <taxon>Bacteria</taxon>
        <taxon>Pseudomonadati</taxon>
        <taxon>Pseudomonadota</taxon>
        <taxon>Betaproteobacteria</taxon>
        <taxon>Burkholderiales</taxon>
        <taxon>Burkholderiaceae</taxon>
        <taxon>Paraburkholderia</taxon>
    </lineage>
</organism>